<feature type="non-terminal residue" evidence="2">
    <location>
        <position position="1"/>
    </location>
</feature>
<evidence type="ECO:0000256" key="1">
    <source>
        <dbReference type="SAM" id="SignalP"/>
    </source>
</evidence>
<comment type="caution">
    <text evidence="2">The sequence shown here is derived from an EMBL/GenBank/DDBJ whole genome shotgun (WGS) entry which is preliminary data.</text>
</comment>
<gene>
    <name evidence="2" type="ORF">DVH24_002279</name>
</gene>
<keyword evidence="1" id="KW-0732">Signal</keyword>
<evidence type="ECO:0000313" key="2">
    <source>
        <dbReference type="EMBL" id="RXH78761.1"/>
    </source>
</evidence>
<dbReference type="EMBL" id="RDQH01000339">
    <property type="protein sequence ID" value="RXH78761.1"/>
    <property type="molecule type" value="Genomic_DNA"/>
</dbReference>
<feature type="chain" id="PRO_5019862110" evidence="1">
    <location>
        <begin position="18"/>
        <end position="236"/>
    </location>
</feature>
<organism evidence="2 3">
    <name type="scientific">Malus domestica</name>
    <name type="common">Apple</name>
    <name type="synonym">Pyrus malus</name>
    <dbReference type="NCBI Taxonomy" id="3750"/>
    <lineage>
        <taxon>Eukaryota</taxon>
        <taxon>Viridiplantae</taxon>
        <taxon>Streptophyta</taxon>
        <taxon>Embryophyta</taxon>
        <taxon>Tracheophyta</taxon>
        <taxon>Spermatophyta</taxon>
        <taxon>Magnoliopsida</taxon>
        <taxon>eudicotyledons</taxon>
        <taxon>Gunneridae</taxon>
        <taxon>Pentapetalae</taxon>
        <taxon>rosids</taxon>
        <taxon>fabids</taxon>
        <taxon>Rosales</taxon>
        <taxon>Rosaceae</taxon>
        <taxon>Amygdaloideae</taxon>
        <taxon>Maleae</taxon>
        <taxon>Malus</taxon>
    </lineage>
</organism>
<dbReference type="Proteomes" id="UP000290289">
    <property type="component" value="Chromosome 13"/>
</dbReference>
<name>A0A498IB17_MALDO</name>
<protein>
    <submittedName>
        <fullName evidence="2">Uncharacterized protein</fullName>
    </submittedName>
</protein>
<keyword evidence="3" id="KW-1185">Reference proteome</keyword>
<feature type="signal peptide" evidence="1">
    <location>
        <begin position="1"/>
        <end position="17"/>
    </location>
</feature>
<sequence length="236" mass="26468">LFFFAFFFIIIVDKLLSCHIPSWAPTTSWVQLGRSTILSTLDPDHALTVLFLETHKRTSQWVTYHGIALARTRLTSKFRWNPKPEYTYKAYKILTPGRCGILQSTSLKGPTSSQTHFRPGIGSYTKLSHPDPGPNHTLTVLFLGTHTRTSQWHNIVRFGPRPRPHDFVSGNSHENFPVDHPSWDCSRANSLNFGVLTKPEASELPKSLVLGRDGNIHIRLIGSTPLGDVGSHNPPL</sequence>
<accession>A0A498IB17</accession>
<dbReference type="AlphaFoldDB" id="A0A498IB17"/>
<evidence type="ECO:0000313" key="3">
    <source>
        <dbReference type="Proteomes" id="UP000290289"/>
    </source>
</evidence>
<reference evidence="2 3" key="1">
    <citation type="submission" date="2018-10" db="EMBL/GenBank/DDBJ databases">
        <title>A high-quality apple genome assembly.</title>
        <authorList>
            <person name="Hu J."/>
        </authorList>
    </citation>
    <scope>NUCLEOTIDE SEQUENCE [LARGE SCALE GENOMIC DNA]</scope>
    <source>
        <strain evidence="3">cv. HFTH1</strain>
        <tissue evidence="2">Young leaf</tissue>
    </source>
</reference>
<proteinExistence type="predicted"/>